<comment type="caution">
    <text evidence="2">The sequence shown here is derived from an EMBL/GenBank/DDBJ whole genome shotgun (WGS) entry which is preliminary data.</text>
</comment>
<dbReference type="eggNOG" id="COG2227">
    <property type="taxonomic scope" value="Bacteria"/>
</dbReference>
<dbReference type="GO" id="GO:0032259">
    <property type="term" value="P:methylation"/>
    <property type="evidence" value="ECO:0007669"/>
    <property type="project" value="UniProtKB-KW"/>
</dbReference>
<dbReference type="InParanoid" id="B4D2G6"/>
<dbReference type="PANTHER" id="PTHR43591">
    <property type="entry name" value="METHYLTRANSFERASE"/>
    <property type="match status" value="1"/>
</dbReference>
<evidence type="ECO:0000313" key="3">
    <source>
        <dbReference type="Proteomes" id="UP000005824"/>
    </source>
</evidence>
<gene>
    <name evidence="2" type="ORF">CfE428DRAFT_3091</name>
</gene>
<keyword evidence="2" id="KW-0808">Transferase</keyword>
<name>B4D2G6_9BACT</name>
<organism evidence="2 3">
    <name type="scientific">Chthoniobacter flavus Ellin428</name>
    <dbReference type="NCBI Taxonomy" id="497964"/>
    <lineage>
        <taxon>Bacteria</taxon>
        <taxon>Pseudomonadati</taxon>
        <taxon>Verrucomicrobiota</taxon>
        <taxon>Spartobacteria</taxon>
        <taxon>Chthoniobacterales</taxon>
        <taxon>Chthoniobacteraceae</taxon>
        <taxon>Chthoniobacter</taxon>
    </lineage>
</organism>
<keyword evidence="3" id="KW-1185">Reference proteome</keyword>
<dbReference type="SUPFAM" id="SSF53335">
    <property type="entry name" value="S-adenosyl-L-methionine-dependent methyltransferases"/>
    <property type="match status" value="1"/>
</dbReference>
<accession>B4D2G6</accession>
<dbReference type="InterPro" id="IPR013216">
    <property type="entry name" value="Methyltransf_11"/>
</dbReference>
<dbReference type="RefSeq" id="WP_006980416.1">
    <property type="nucleotide sequence ID" value="NZ_ABVL01000008.1"/>
</dbReference>
<proteinExistence type="predicted"/>
<dbReference type="AlphaFoldDB" id="B4D2G6"/>
<protein>
    <submittedName>
        <fullName evidence="2">Methyltransferase type 11</fullName>
    </submittedName>
</protein>
<dbReference type="InterPro" id="IPR029063">
    <property type="entry name" value="SAM-dependent_MTases_sf"/>
</dbReference>
<dbReference type="Proteomes" id="UP000005824">
    <property type="component" value="Unassembled WGS sequence"/>
</dbReference>
<dbReference type="PANTHER" id="PTHR43591:SF24">
    <property type="entry name" value="2-METHOXY-6-POLYPRENYL-1,4-BENZOQUINOL METHYLASE, MITOCHONDRIAL"/>
    <property type="match status" value="1"/>
</dbReference>
<reference evidence="2 3" key="1">
    <citation type="journal article" date="2011" name="J. Bacteriol.">
        <title>Genome sequence of Chthoniobacter flavus Ellin428, an aerobic heterotrophic soil bacterium.</title>
        <authorList>
            <person name="Kant R."/>
            <person name="van Passel M.W."/>
            <person name="Palva A."/>
            <person name="Lucas S."/>
            <person name="Lapidus A."/>
            <person name="Glavina Del Rio T."/>
            <person name="Dalin E."/>
            <person name="Tice H."/>
            <person name="Bruce D."/>
            <person name="Goodwin L."/>
            <person name="Pitluck S."/>
            <person name="Larimer F.W."/>
            <person name="Land M.L."/>
            <person name="Hauser L."/>
            <person name="Sangwan P."/>
            <person name="de Vos W.M."/>
            <person name="Janssen P.H."/>
            <person name="Smidt H."/>
        </authorList>
    </citation>
    <scope>NUCLEOTIDE SEQUENCE [LARGE SCALE GENOMIC DNA]</scope>
    <source>
        <strain evidence="2 3">Ellin428</strain>
    </source>
</reference>
<feature type="domain" description="Methyltransferase type 11" evidence="1">
    <location>
        <begin position="47"/>
        <end position="133"/>
    </location>
</feature>
<dbReference type="Pfam" id="PF08241">
    <property type="entry name" value="Methyltransf_11"/>
    <property type="match status" value="1"/>
</dbReference>
<dbReference type="CDD" id="cd02440">
    <property type="entry name" value="AdoMet_MTases"/>
    <property type="match status" value="1"/>
</dbReference>
<keyword evidence="2" id="KW-0489">Methyltransferase</keyword>
<dbReference type="Gene3D" id="3.40.50.150">
    <property type="entry name" value="Vaccinia Virus protein VP39"/>
    <property type="match status" value="1"/>
</dbReference>
<dbReference type="GO" id="GO:0008757">
    <property type="term" value="F:S-adenosylmethionine-dependent methyltransferase activity"/>
    <property type="evidence" value="ECO:0007669"/>
    <property type="project" value="InterPro"/>
</dbReference>
<dbReference type="STRING" id="497964.CfE428DRAFT_3091"/>
<dbReference type="EMBL" id="ABVL01000008">
    <property type="protein sequence ID" value="EDY19406.1"/>
    <property type="molecule type" value="Genomic_DNA"/>
</dbReference>
<sequence>MNPPPLDIRTHFLEPPLSASNLYNFLARTAIVRQLKATLPRFRGTVLDIGCGYMPYRGLLLAAPSKAERYIGLDLPDNLYQKPDIEWNGQTIPLEPGTVDCAIATELLEHCPDPEAVLREAYRVLKPGGVIFFTVPFLWPLHCVPHDEYRYTPFALRRHIQAAGFSDVELRALGGWDASLAQVLGQWVLARPMPAPLRWILSRLALPIFALLRAIDRPPKKFHEGAMLTGLAGTAVKLA</sequence>
<evidence type="ECO:0000313" key="2">
    <source>
        <dbReference type="EMBL" id="EDY19406.1"/>
    </source>
</evidence>
<evidence type="ECO:0000259" key="1">
    <source>
        <dbReference type="Pfam" id="PF08241"/>
    </source>
</evidence>